<evidence type="ECO:0000256" key="4">
    <source>
        <dbReference type="ARBA" id="ARBA00022679"/>
    </source>
</evidence>
<keyword evidence="7" id="KW-0472">Membrane</keyword>
<keyword evidence="7" id="KW-1133">Transmembrane helix</keyword>
<evidence type="ECO:0000256" key="3">
    <source>
        <dbReference type="ARBA" id="ARBA00022553"/>
    </source>
</evidence>
<evidence type="ECO:0000256" key="6">
    <source>
        <dbReference type="ARBA" id="ARBA00022777"/>
    </source>
</evidence>
<accession>A0A2T0LQT7</accession>
<dbReference type="PANTHER" id="PTHR45436:SF5">
    <property type="entry name" value="SENSOR HISTIDINE KINASE TRCS"/>
    <property type="match status" value="1"/>
</dbReference>
<keyword evidence="3" id="KW-0597">Phosphoprotein</keyword>
<keyword evidence="6 10" id="KW-0418">Kinase</keyword>
<feature type="compositionally biased region" description="Acidic residues" evidence="8">
    <location>
        <begin position="435"/>
        <end position="445"/>
    </location>
</feature>
<keyword evidence="4" id="KW-0808">Transferase</keyword>
<proteinExistence type="predicted"/>
<dbReference type="InterPro" id="IPR036890">
    <property type="entry name" value="HATPase_C_sf"/>
</dbReference>
<dbReference type="SUPFAM" id="SSF55874">
    <property type="entry name" value="ATPase domain of HSP90 chaperone/DNA topoisomerase II/histidine kinase"/>
    <property type="match status" value="1"/>
</dbReference>
<evidence type="ECO:0000256" key="7">
    <source>
        <dbReference type="ARBA" id="ARBA00022989"/>
    </source>
</evidence>
<dbReference type="InterPro" id="IPR050428">
    <property type="entry name" value="TCS_sensor_his_kinase"/>
</dbReference>
<evidence type="ECO:0000259" key="9">
    <source>
        <dbReference type="PROSITE" id="PS50109"/>
    </source>
</evidence>
<evidence type="ECO:0000256" key="5">
    <source>
        <dbReference type="ARBA" id="ARBA00022692"/>
    </source>
</evidence>
<feature type="domain" description="Histidine kinase" evidence="9">
    <location>
        <begin position="171"/>
        <end position="277"/>
    </location>
</feature>
<dbReference type="GO" id="GO:0000160">
    <property type="term" value="P:phosphorelay signal transduction system"/>
    <property type="evidence" value="ECO:0007669"/>
    <property type="project" value="TreeGrafter"/>
</dbReference>
<dbReference type="OrthoDB" id="3502710at2"/>
<feature type="compositionally biased region" description="Basic and acidic residues" evidence="8">
    <location>
        <begin position="324"/>
        <end position="337"/>
    </location>
</feature>
<evidence type="ECO:0000256" key="1">
    <source>
        <dbReference type="ARBA" id="ARBA00000085"/>
    </source>
</evidence>
<dbReference type="GO" id="GO:0005886">
    <property type="term" value="C:plasma membrane"/>
    <property type="evidence" value="ECO:0007669"/>
    <property type="project" value="TreeGrafter"/>
</dbReference>
<comment type="catalytic activity">
    <reaction evidence="1">
        <text>ATP + protein L-histidine = ADP + protein N-phospho-L-histidine.</text>
        <dbReference type="EC" id="2.7.13.3"/>
    </reaction>
</comment>
<dbReference type="SMART" id="SM00387">
    <property type="entry name" value="HATPase_c"/>
    <property type="match status" value="1"/>
</dbReference>
<feature type="region of interest" description="Disordered" evidence="8">
    <location>
        <begin position="31"/>
        <end position="58"/>
    </location>
</feature>
<dbReference type="EMBL" id="PVNH01000008">
    <property type="protein sequence ID" value="PRX45866.1"/>
    <property type="molecule type" value="Genomic_DNA"/>
</dbReference>
<evidence type="ECO:0000313" key="10">
    <source>
        <dbReference type="EMBL" id="PRX45866.1"/>
    </source>
</evidence>
<dbReference type="InterPro" id="IPR003594">
    <property type="entry name" value="HATPase_dom"/>
</dbReference>
<dbReference type="AlphaFoldDB" id="A0A2T0LQT7"/>
<evidence type="ECO:0000313" key="11">
    <source>
        <dbReference type="Proteomes" id="UP000238362"/>
    </source>
</evidence>
<dbReference type="EC" id="2.7.13.3" evidence="2"/>
<dbReference type="Pfam" id="PF02518">
    <property type="entry name" value="HATPase_c"/>
    <property type="match status" value="1"/>
</dbReference>
<keyword evidence="5" id="KW-0812">Transmembrane</keyword>
<feature type="compositionally biased region" description="Basic and acidic residues" evidence="8">
    <location>
        <begin position="400"/>
        <end position="412"/>
    </location>
</feature>
<feature type="compositionally biased region" description="Low complexity" evidence="8">
    <location>
        <begin position="363"/>
        <end position="372"/>
    </location>
</feature>
<dbReference type="PROSITE" id="PS50109">
    <property type="entry name" value="HIS_KIN"/>
    <property type="match status" value="1"/>
</dbReference>
<dbReference type="Gene3D" id="3.30.565.10">
    <property type="entry name" value="Histidine kinase-like ATPase, C-terminal domain"/>
    <property type="match status" value="1"/>
</dbReference>
<organism evidence="10 11">
    <name type="scientific">Prauserella shujinwangii</name>
    <dbReference type="NCBI Taxonomy" id="1453103"/>
    <lineage>
        <taxon>Bacteria</taxon>
        <taxon>Bacillati</taxon>
        <taxon>Actinomycetota</taxon>
        <taxon>Actinomycetes</taxon>
        <taxon>Pseudonocardiales</taxon>
        <taxon>Pseudonocardiaceae</taxon>
        <taxon>Prauserella</taxon>
    </lineage>
</organism>
<dbReference type="Proteomes" id="UP000238362">
    <property type="component" value="Unassembled WGS sequence"/>
</dbReference>
<gene>
    <name evidence="10" type="ORF">B0I33_10812</name>
</gene>
<dbReference type="GO" id="GO:0004673">
    <property type="term" value="F:protein histidine kinase activity"/>
    <property type="evidence" value="ECO:0007669"/>
    <property type="project" value="UniProtKB-EC"/>
</dbReference>
<protein>
    <recommendedName>
        <fullName evidence="2">histidine kinase</fullName>
        <ecNumber evidence="2">2.7.13.3</ecNumber>
    </recommendedName>
</protein>
<comment type="caution">
    <text evidence="10">The sequence shown here is derived from an EMBL/GenBank/DDBJ whole genome shotgun (WGS) entry which is preliminary data.</text>
</comment>
<dbReference type="PANTHER" id="PTHR45436">
    <property type="entry name" value="SENSOR HISTIDINE KINASE YKOH"/>
    <property type="match status" value="1"/>
</dbReference>
<evidence type="ECO:0000256" key="8">
    <source>
        <dbReference type="SAM" id="MobiDB-lite"/>
    </source>
</evidence>
<feature type="region of interest" description="Disordered" evidence="8">
    <location>
        <begin position="324"/>
        <end position="445"/>
    </location>
</feature>
<feature type="compositionally biased region" description="Low complexity" evidence="8">
    <location>
        <begin position="387"/>
        <end position="399"/>
    </location>
</feature>
<keyword evidence="11" id="KW-1185">Reference proteome</keyword>
<dbReference type="RefSeq" id="WP_106180519.1">
    <property type="nucleotide sequence ID" value="NZ_PVNH01000008.1"/>
</dbReference>
<sequence>MATRARARELLDRSRVLLDRSREAAAQFLATQREVPERPRPAVIEAPRPEREPREPGVPEQALVDICASVALRDLNLVDALLSQLEEMEAKEDDEDRLAELYRLDHLATRLRRNAENLRVLAGRDAGDTASETVSLVDVVRAAMSSIDQYSRITIGRVVSLGVVGFAAEDLSRLLAELLDNAANQSPPNSPVRVSAHLTEQGSVLLRIEDEGIGLPPERLRELNDRLSNAPVLDHDAVRHMGLAVVRRLAGRHDMRASLDRRVPHGTTATVLLPSALVCELPESAWSGTQTVTIPIGRTAAEAEPEATPGTGSDTGAGLFADAGARRVPEQPERHETTAAGLPRRTPAGNGQPAPRPRPAPVPATGGTTASGLPRRVSRSLKKPSGEEGSPAAPSAPTGPEERPEDGHDRLLADLGAFSDGQQAALDEQRAATEGETDGPSEDTK</sequence>
<reference evidence="10 11" key="1">
    <citation type="submission" date="2018-03" db="EMBL/GenBank/DDBJ databases">
        <title>Genomic Encyclopedia of Type Strains, Phase III (KMG-III): the genomes of soil and plant-associated and newly described type strains.</title>
        <authorList>
            <person name="Whitman W."/>
        </authorList>
    </citation>
    <scope>NUCLEOTIDE SEQUENCE [LARGE SCALE GENOMIC DNA]</scope>
    <source>
        <strain evidence="10 11">CGMCC 4.7125</strain>
    </source>
</reference>
<evidence type="ECO:0000256" key="2">
    <source>
        <dbReference type="ARBA" id="ARBA00012438"/>
    </source>
</evidence>
<feature type="compositionally biased region" description="Basic and acidic residues" evidence="8">
    <location>
        <begin position="47"/>
        <end position="57"/>
    </location>
</feature>
<name>A0A2T0LQT7_9PSEU</name>
<dbReference type="InterPro" id="IPR005467">
    <property type="entry name" value="His_kinase_dom"/>
</dbReference>